<evidence type="ECO:0000313" key="3">
    <source>
        <dbReference type="Proteomes" id="UP000282125"/>
    </source>
</evidence>
<evidence type="ECO:0008006" key="4">
    <source>
        <dbReference type="Google" id="ProtNLM"/>
    </source>
</evidence>
<protein>
    <recommendedName>
        <fullName evidence="4">BrnT family toxin</fullName>
    </recommendedName>
</protein>
<feature type="transmembrane region" description="Helical" evidence="1">
    <location>
        <begin position="48"/>
        <end position="68"/>
    </location>
</feature>
<dbReference type="RefSeq" id="WP_124966296.1">
    <property type="nucleotide sequence ID" value="NZ_RRAZ01000031.1"/>
</dbReference>
<keyword evidence="1" id="KW-1133">Transmembrane helix</keyword>
<evidence type="ECO:0000313" key="2">
    <source>
        <dbReference type="EMBL" id="RRH71290.1"/>
    </source>
</evidence>
<evidence type="ECO:0000256" key="1">
    <source>
        <dbReference type="SAM" id="Phobius"/>
    </source>
</evidence>
<comment type="caution">
    <text evidence="2">The sequence shown here is derived from an EMBL/GenBank/DDBJ whole genome shotgun (WGS) entry which is preliminary data.</text>
</comment>
<dbReference type="AlphaFoldDB" id="A0A3P3DAB5"/>
<keyword evidence="1" id="KW-0812">Transmembrane</keyword>
<sequence>MQIVWDEPKRQANIAKHGLDFADLTVSFFLAAQVVETRDRRFMAIGRFADGTIAVVFAALGSQGLSIISMRPAGKKEREFHEGI</sequence>
<dbReference type="OrthoDB" id="839663at2"/>
<dbReference type="Proteomes" id="UP000282125">
    <property type="component" value="Unassembled WGS sequence"/>
</dbReference>
<keyword evidence="3" id="KW-1185">Reference proteome</keyword>
<dbReference type="InterPro" id="IPR038573">
    <property type="entry name" value="BrnT_sf"/>
</dbReference>
<organism evidence="2 3">
    <name type="scientific">Falsigemmobacter faecalis</name>
    <dbReference type="NCBI Taxonomy" id="2488730"/>
    <lineage>
        <taxon>Bacteria</taxon>
        <taxon>Pseudomonadati</taxon>
        <taxon>Pseudomonadota</taxon>
        <taxon>Alphaproteobacteria</taxon>
        <taxon>Rhodobacterales</taxon>
        <taxon>Paracoccaceae</taxon>
        <taxon>Falsigemmobacter</taxon>
    </lineage>
</organism>
<dbReference type="EMBL" id="RRAZ01000031">
    <property type="protein sequence ID" value="RRH71290.1"/>
    <property type="molecule type" value="Genomic_DNA"/>
</dbReference>
<gene>
    <name evidence="2" type="ORF">EG244_16580</name>
</gene>
<dbReference type="Gene3D" id="3.10.450.530">
    <property type="entry name" value="Ribonuclease toxin, BrnT, of type II toxin-antitoxin system"/>
    <property type="match status" value="1"/>
</dbReference>
<accession>A0A3P3DAB5</accession>
<dbReference type="Pfam" id="PF04365">
    <property type="entry name" value="BrnT_toxin"/>
    <property type="match status" value="1"/>
</dbReference>
<name>A0A3P3DAB5_9RHOB</name>
<reference evidence="2 3" key="1">
    <citation type="submission" date="2018-11" db="EMBL/GenBank/DDBJ databases">
        <title>Gemmobacter sp. nov., YIM 102744-1 draft genome.</title>
        <authorList>
            <person name="Li G."/>
            <person name="Jiang Y."/>
        </authorList>
    </citation>
    <scope>NUCLEOTIDE SEQUENCE [LARGE SCALE GENOMIC DNA]</scope>
    <source>
        <strain evidence="2 3">YIM 102744-1</strain>
    </source>
</reference>
<proteinExistence type="predicted"/>
<keyword evidence="1" id="KW-0472">Membrane</keyword>
<dbReference type="InterPro" id="IPR007460">
    <property type="entry name" value="BrnT_toxin"/>
</dbReference>